<evidence type="ECO:0000313" key="2">
    <source>
        <dbReference type="EMBL" id="NNG21510.1"/>
    </source>
</evidence>
<dbReference type="Proteomes" id="UP000533905">
    <property type="component" value="Unassembled WGS sequence"/>
</dbReference>
<dbReference type="AlphaFoldDB" id="A0A7Y2JV15"/>
<evidence type="ECO:0000313" key="3">
    <source>
        <dbReference type="Proteomes" id="UP000533905"/>
    </source>
</evidence>
<feature type="region of interest" description="Disordered" evidence="1">
    <location>
        <begin position="1"/>
        <end position="31"/>
    </location>
</feature>
<gene>
    <name evidence="2" type="ORF">HGB41_00630</name>
</gene>
<accession>A0A7Y2JV15</accession>
<comment type="caution">
    <text evidence="2">The sequence shown here is derived from an EMBL/GenBank/DDBJ whole genome shotgun (WGS) entry which is preliminary data.</text>
</comment>
<proteinExistence type="predicted"/>
<keyword evidence="3" id="KW-1185">Reference proteome</keyword>
<dbReference type="EMBL" id="JABAIV010000001">
    <property type="protein sequence ID" value="NNG21510.1"/>
    <property type="molecule type" value="Genomic_DNA"/>
</dbReference>
<sequence length="407" mass="44319">MPKNKRPLPRTSNNPHNPREEDAGSQANELAELALAIAEQEEVPGPGPGPDGDRDAELLAAVRKLLRKKRDDVLYEAIEHARYTDPEACRLLRGRIEEEAATLRLRRDDGNEYEIDAFLVPLFVRSTGGLVAQQTFQDAGAFEALSASFQAAGLEGKEARVVLIQHAYDLAEIDHIAFSTLHEMLREAAASLLEKKLQPAPTIEASIRGWTGERFAPDESAIELRFLLGFSLKRANDPFYAVPKDEATADAWYSARQERYRAWTVEVAPLVRRCLAGDPEALHVDFLYQDLFYGAKEQGVAELTTLGTLSEVARTLAAKGLEADQVHAAVAPIDAGEHIVLRVNLYALDGGTPWGSVEVPVDLAADLGAEIDNLCDALLSFGLEGVSVATGFSPDGHAEGADPYRAD</sequence>
<name>A0A7Y2JV15_9BURK</name>
<evidence type="ECO:0000256" key="1">
    <source>
        <dbReference type="SAM" id="MobiDB-lite"/>
    </source>
</evidence>
<protein>
    <submittedName>
        <fullName evidence="2">DUF2863 family protein</fullName>
    </submittedName>
</protein>
<reference evidence="2 3" key="1">
    <citation type="submission" date="2020-04" db="EMBL/GenBank/DDBJ databases">
        <title>Massilia sp. nov., a cold adapted bacteria isolated from Arctic soil.</title>
        <authorList>
            <person name="Son J."/>
            <person name="Ka J.-O."/>
        </authorList>
    </citation>
    <scope>NUCLEOTIDE SEQUENCE [LARGE SCALE GENOMIC DNA]</scope>
    <source>
        <strain evidence="2 3">ML15P13</strain>
    </source>
</reference>
<organism evidence="2 3">
    <name type="scientific">Telluria aromaticivorans</name>
    <dbReference type="NCBI Taxonomy" id="2725995"/>
    <lineage>
        <taxon>Bacteria</taxon>
        <taxon>Pseudomonadati</taxon>
        <taxon>Pseudomonadota</taxon>
        <taxon>Betaproteobacteria</taxon>
        <taxon>Burkholderiales</taxon>
        <taxon>Oxalobacteraceae</taxon>
        <taxon>Telluria group</taxon>
        <taxon>Telluria</taxon>
    </lineage>
</organism>
<dbReference type="RefSeq" id="WP_171080023.1">
    <property type="nucleotide sequence ID" value="NZ_JABAIV010000001.1"/>
</dbReference>